<gene>
    <name evidence="1" type="ORF">TTAC_LOCUS11454</name>
</gene>
<keyword evidence="2" id="KW-1185">Reference proteome</keyword>
<reference evidence="3" key="1">
    <citation type="submission" date="2017-02" db="UniProtKB">
        <authorList>
            <consortium name="WormBaseParasite"/>
        </authorList>
    </citation>
    <scope>IDENTIFICATION</scope>
</reference>
<dbReference type="EMBL" id="UYWX01024260">
    <property type="protein sequence ID" value="VDM36568.1"/>
    <property type="molecule type" value="Genomic_DNA"/>
</dbReference>
<proteinExistence type="predicted"/>
<evidence type="ECO:0000313" key="3">
    <source>
        <dbReference type="WBParaSite" id="TTAC_0001147101-mRNA-1"/>
    </source>
</evidence>
<name>A0A0R3XD44_HYDTA</name>
<dbReference type="OrthoDB" id="9974792at2759"/>
<organism evidence="3">
    <name type="scientific">Hydatigena taeniaeformis</name>
    <name type="common">Feline tapeworm</name>
    <name type="synonym">Taenia taeniaeformis</name>
    <dbReference type="NCBI Taxonomy" id="6205"/>
    <lineage>
        <taxon>Eukaryota</taxon>
        <taxon>Metazoa</taxon>
        <taxon>Spiralia</taxon>
        <taxon>Lophotrochozoa</taxon>
        <taxon>Platyhelminthes</taxon>
        <taxon>Cestoda</taxon>
        <taxon>Eucestoda</taxon>
        <taxon>Cyclophyllidea</taxon>
        <taxon>Taeniidae</taxon>
        <taxon>Hydatigera</taxon>
    </lineage>
</organism>
<dbReference type="AlphaFoldDB" id="A0A0R3XD44"/>
<sequence length="150" mass="17257">MYVAGPTLERASLLHVCKITHERPTPSQSEAPIQSRFEFASTTAAATGDDNRYWYLRDPRWLGARPRLLGWNPLADLFALFPNLNRLEIALTQLTGPMLLRLIYQTQLSVLILTQLPQYRKFQSEWVADVPCFQLWTCQRELGEIHGIES</sequence>
<accession>A0A0R3XD44</accession>
<reference evidence="1 2" key="2">
    <citation type="submission" date="2018-11" db="EMBL/GenBank/DDBJ databases">
        <authorList>
            <consortium name="Pathogen Informatics"/>
        </authorList>
    </citation>
    <scope>NUCLEOTIDE SEQUENCE [LARGE SCALE GENOMIC DNA]</scope>
</reference>
<protein>
    <submittedName>
        <fullName evidence="1 3">Uncharacterized protein</fullName>
    </submittedName>
</protein>
<dbReference type="WBParaSite" id="TTAC_0001147101-mRNA-1">
    <property type="protein sequence ID" value="TTAC_0001147101-mRNA-1"/>
    <property type="gene ID" value="TTAC_0001147101"/>
</dbReference>
<dbReference type="Proteomes" id="UP000274429">
    <property type="component" value="Unassembled WGS sequence"/>
</dbReference>
<evidence type="ECO:0000313" key="1">
    <source>
        <dbReference type="EMBL" id="VDM36568.1"/>
    </source>
</evidence>
<evidence type="ECO:0000313" key="2">
    <source>
        <dbReference type="Proteomes" id="UP000274429"/>
    </source>
</evidence>